<evidence type="ECO:0000313" key="6">
    <source>
        <dbReference type="EMBL" id="AKV78715.1"/>
    </source>
</evidence>
<dbReference type="OrthoDB" id="33500at2157"/>
<dbReference type="EMBL" id="CP012174">
    <property type="protein sequence ID" value="AKV78715.1"/>
    <property type="molecule type" value="Genomic_DNA"/>
</dbReference>
<evidence type="ECO:0000313" key="14">
    <source>
        <dbReference type="Proteomes" id="UP000068832"/>
    </source>
</evidence>
<protein>
    <submittedName>
        <fullName evidence="3 4">Secretion system protein E</fullName>
    </submittedName>
</protein>
<dbReference type="Proteomes" id="UP000062475">
    <property type="component" value="Chromosome"/>
</dbReference>
<dbReference type="Proteomes" id="UP000062398">
    <property type="component" value="Chromosome"/>
</dbReference>
<evidence type="ECO:0000313" key="9">
    <source>
        <dbReference type="Proteomes" id="UP000029084"/>
    </source>
</evidence>
<dbReference type="Pfam" id="PF00437">
    <property type="entry name" value="T2SSE"/>
    <property type="match status" value="1"/>
</dbReference>
<dbReference type="EMBL" id="CP012175">
    <property type="protein sequence ID" value="AKV80960.1"/>
    <property type="molecule type" value="Genomic_DNA"/>
</dbReference>
<organism evidence="3 9">
    <name type="scientific">Metallosphaera sedula</name>
    <dbReference type="NCBI Taxonomy" id="43687"/>
    <lineage>
        <taxon>Archaea</taxon>
        <taxon>Thermoproteota</taxon>
        <taxon>Thermoprotei</taxon>
        <taxon>Sulfolobales</taxon>
        <taxon>Sulfolobaceae</taxon>
        <taxon>Metallosphaera</taxon>
    </lineage>
</organism>
<name>A0A088E4G7_9CREN</name>
<evidence type="ECO:0000259" key="2">
    <source>
        <dbReference type="Pfam" id="PF00437"/>
    </source>
</evidence>
<evidence type="ECO:0000313" key="10">
    <source>
        <dbReference type="Proteomes" id="UP000056255"/>
    </source>
</evidence>
<evidence type="ECO:0000313" key="3">
    <source>
        <dbReference type="EMBL" id="AIM27344.1"/>
    </source>
</evidence>
<proteinExistence type="inferred from homology"/>
<dbReference type="EMBL" id="CP008822">
    <property type="protein sequence ID" value="AIM27344.1"/>
    <property type="molecule type" value="Genomic_DNA"/>
</dbReference>
<comment type="similarity">
    <text evidence="1">Belongs to the GSP E family.</text>
</comment>
<dbReference type="Proteomes" id="UP000056255">
    <property type="component" value="Chromosome"/>
</dbReference>
<dbReference type="InterPro" id="IPR050921">
    <property type="entry name" value="T4SS_GSP_E_ATPase"/>
</dbReference>
<dbReference type="RefSeq" id="WP_012021145.1">
    <property type="nucleotide sequence ID" value="NZ_CP008822.1"/>
</dbReference>
<dbReference type="InterPro" id="IPR027417">
    <property type="entry name" value="P-loop_NTPase"/>
</dbReference>
<dbReference type="EMBL" id="CP012172">
    <property type="protein sequence ID" value="AKV74224.1"/>
    <property type="molecule type" value="Genomic_DNA"/>
</dbReference>
<evidence type="ECO:0000313" key="4">
    <source>
        <dbReference type="EMBL" id="AKV74224.1"/>
    </source>
</evidence>
<reference evidence="8 10" key="3">
    <citation type="submission" date="2015-07" db="EMBL/GenBank/DDBJ databases">
        <title>Physiological, transcriptional responses and genome re-sequencing of acid resistant extremely thermoacidophilic Metallosphaera sedula SARC-M1.</title>
        <authorList>
            <person name="Ai C."/>
            <person name="McCarthy S."/>
            <person name="Eckrich V."/>
            <person name="Rudrappa D."/>
            <person name="Qiu G."/>
            <person name="Blum P."/>
        </authorList>
    </citation>
    <scope>NUCLEOTIDE SEQUENCE [LARGE SCALE GENOMIC DNA]</scope>
    <source>
        <strain evidence="8 10">SARC-M1</strain>
    </source>
</reference>
<dbReference type="Gene3D" id="3.40.50.300">
    <property type="entry name" value="P-loop containing nucleotide triphosphate hydrolases"/>
    <property type="match status" value="1"/>
</dbReference>
<sequence length="483" mass="54829" precursor="true">MMEPRDVKVIRPKYQGDIIQEYDVKGVYPDYDVAFPKVKIIRNQTDVYYDIEEPNINQSQLELLKKAHKALYYTLKPSEVDRLVTSYLDYVGRDKVIGYYVVRDILRYDVLTTLLDDEQIEDVSYSPTAPSSPVFVFHRGYGTWISTNVILDSSEANYLVQKIAFKSGKSITLARPILDAMTPEGYRIALTYGREVSPTGSTISIRKPIKEVWTLPYMVVRRRIMPPLVASALWFVLQNRGVILVVGRSGSGKTTLINALLTVAPPSWKIVTVEEIPELRVIYPNWVRLVSRKPTLMTEYSESAEIPLDRLISHTFRVRPDLVSVGEVRSKEEIREFIHSVAAGHGGITSLHAEDFASLKARFNYAGVDDSFFAIVSMVVFVNSYNVSGKLVRRVQEVGEVVLRDGEAHYVPLATYSPVSDSYVVDILHSKRLMTMASLKGYTEGDLKANLEKKVKFMLETAGLPQPEYEKRIRSYYEEEGIV</sequence>
<evidence type="ECO:0000313" key="11">
    <source>
        <dbReference type="Proteomes" id="UP000061362"/>
    </source>
</evidence>
<reference evidence="3 9" key="1">
    <citation type="journal article" date="2014" name="J. Bacteriol.">
        <title>Role of an Archaeal PitA Transporter in the Copper and Arsenic Resistance of Metallosphaera sedula, an Extreme Thermoacidophile.</title>
        <authorList>
            <person name="McCarthy S."/>
            <person name="Ai C."/>
            <person name="Wheaton G."/>
            <person name="Tevatia R."/>
            <person name="Eckrich V."/>
            <person name="Kelly R."/>
            <person name="Blum P."/>
        </authorList>
    </citation>
    <scope>NUCLEOTIDE SEQUENCE [LARGE SCALE GENOMIC DNA]</scope>
    <source>
        <strain evidence="3 9">CuR1</strain>
    </source>
</reference>
<dbReference type="Gene3D" id="3.30.450.380">
    <property type="match status" value="1"/>
</dbReference>
<gene>
    <name evidence="3" type="ORF">HA72_1197</name>
    <name evidence="4" type="ORF">MsedA_1215</name>
    <name evidence="5" type="ORF">MsedB_1217</name>
    <name evidence="6" type="ORF">MsedC_1215</name>
    <name evidence="7" type="ORF">MsedD_1216</name>
    <name evidence="8" type="ORF">MsedE_1219</name>
</gene>
<dbReference type="EMBL" id="CP012176">
    <property type="protein sequence ID" value="AKV83201.1"/>
    <property type="molecule type" value="Genomic_DNA"/>
</dbReference>
<evidence type="ECO:0000313" key="8">
    <source>
        <dbReference type="EMBL" id="AKV83201.1"/>
    </source>
</evidence>
<dbReference type="GeneID" id="91755689"/>
<evidence type="ECO:0000313" key="7">
    <source>
        <dbReference type="EMBL" id="AKV80960.1"/>
    </source>
</evidence>
<dbReference type="Proteomes" id="UP000029084">
    <property type="component" value="Chromosome"/>
</dbReference>
<dbReference type="GO" id="GO:0016887">
    <property type="term" value="F:ATP hydrolysis activity"/>
    <property type="evidence" value="ECO:0007669"/>
    <property type="project" value="InterPro"/>
</dbReference>
<evidence type="ECO:0000256" key="1">
    <source>
        <dbReference type="ARBA" id="ARBA00006611"/>
    </source>
</evidence>
<dbReference type="AlphaFoldDB" id="A0A088E4G7"/>
<dbReference type="SUPFAM" id="SSF52540">
    <property type="entry name" value="P-loop containing nucleoside triphosphate hydrolases"/>
    <property type="match status" value="1"/>
</dbReference>
<evidence type="ECO:0000313" key="13">
    <source>
        <dbReference type="Proteomes" id="UP000062475"/>
    </source>
</evidence>
<reference evidence="11 12" key="2">
    <citation type="journal article" date="2015" name="Genome Announc.">
        <title>Complete Genome Sequences of Evolved Arsenate-Resistant Metallosphaera sedula Strains.</title>
        <authorList>
            <person name="Ai C."/>
            <person name="McCarthy S."/>
            <person name="Schackwitz W."/>
            <person name="Martin J."/>
            <person name="Lipzen A."/>
            <person name="Blum P."/>
        </authorList>
    </citation>
    <scope>NUCLEOTIDE SEQUENCE [LARGE SCALE GENOMIC DNA]</scope>
    <source>
        <strain evidence="6 12">ARS120-1</strain>
        <strain evidence="7 11">ARS120-2</strain>
        <strain evidence="4 14">ARS50-1</strain>
        <strain evidence="5 13">ARS50-2</strain>
    </source>
</reference>
<dbReference type="PATRIC" id="fig|43687.5.peg.1300"/>
<feature type="domain" description="Bacterial type II secretion system protein E" evidence="2">
    <location>
        <begin position="177"/>
        <end position="383"/>
    </location>
</feature>
<dbReference type="Proteomes" id="UP000061362">
    <property type="component" value="Chromosome"/>
</dbReference>
<accession>A0A088E4G7</accession>
<dbReference type="CDD" id="cd01130">
    <property type="entry name" value="VirB11-like_ATPase"/>
    <property type="match status" value="1"/>
</dbReference>
<evidence type="ECO:0000313" key="5">
    <source>
        <dbReference type="EMBL" id="AKV76463.1"/>
    </source>
</evidence>
<dbReference type="InterPro" id="IPR001482">
    <property type="entry name" value="T2SS/T4SS_dom"/>
</dbReference>
<dbReference type="PANTHER" id="PTHR30486">
    <property type="entry name" value="TWITCHING MOTILITY PROTEIN PILT"/>
    <property type="match status" value="1"/>
</dbReference>
<dbReference type="OMA" id="TMITIRK"/>
<dbReference type="EMBL" id="CP012173">
    <property type="protein sequence ID" value="AKV76463.1"/>
    <property type="molecule type" value="Genomic_DNA"/>
</dbReference>
<dbReference type="PANTHER" id="PTHR30486:SF6">
    <property type="entry name" value="TYPE IV PILUS RETRACTATION ATPASE PILT"/>
    <property type="match status" value="1"/>
</dbReference>
<dbReference type="Proteomes" id="UP000068832">
    <property type="component" value="Chromosome"/>
</dbReference>
<evidence type="ECO:0000313" key="12">
    <source>
        <dbReference type="Proteomes" id="UP000062398"/>
    </source>
</evidence>